<accession>A0A9D4SZF0</accession>
<evidence type="ECO:0000313" key="2">
    <source>
        <dbReference type="Proteomes" id="UP000821837"/>
    </source>
</evidence>
<dbReference type="VEuPathDB" id="VectorBase:RSAN_053759"/>
<comment type="caution">
    <text evidence="1">The sequence shown here is derived from an EMBL/GenBank/DDBJ whole genome shotgun (WGS) entry which is preliminary data.</text>
</comment>
<dbReference type="Proteomes" id="UP000821837">
    <property type="component" value="Chromosome 3"/>
</dbReference>
<evidence type="ECO:0000313" key="1">
    <source>
        <dbReference type="EMBL" id="KAH7961078.1"/>
    </source>
</evidence>
<proteinExistence type="predicted"/>
<name>A0A9D4SZF0_RHISA</name>
<reference evidence="1" key="2">
    <citation type="submission" date="2021-09" db="EMBL/GenBank/DDBJ databases">
        <authorList>
            <person name="Jia N."/>
            <person name="Wang J."/>
            <person name="Shi W."/>
            <person name="Du L."/>
            <person name="Sun Y."/>
            <person name="Zhan W."/>
            <person name="Jiang J."/>
            <person name="Wang Q."/>
            <person name="Zhang B."/>
            <person name="Ji P."/>
            <person name="Sakyi L.B."/>
            <person name="Cui X."/>
            <person name="Yuan T."/>
            <person name="Jiang B."/>
            <person name="Yang W."/>
            <person name="Lam T.T.-Y."/>
            <person name="Chang Q."/>
            <person name="Ding S."/>
            <person name="Wang X."/>
            <person name="Zhu J."/>
            <person name="Ruan X."/>
            <person name="Zhao L."/>
            <person name="Wei J."/>
            <person name="Que T."/>
            <person name="Du C."/>
            <person name="Cheng J."/>
            <person name="Dai P."/>
            <person name="Han X."/>
            <person name="Huang E."/>
            <person name="Gao Y."/>
            <person name="Liu J."/>
            <person name="Shao H."/>
            <person name="Ye R."/>
            <person name="Li L."/>
            <person name="Wei W."/>
            <person name="Wang X."/>
            <person name="Wang C."/>
            <person name="Huo Q."/>
            <person name="Li W."/>
            <person name="Guo W."/>
            <person name="Chen H."/>
            <person name="Chen S."/>
            <person name="Zhou L."/>
            <person name="Zhou L."/>
            <person name="Ni X."/>
            <person name="Tian J."/>
            <person name="Zhou Y."/>
            <person name="Sheng Y."/>
            <person name="Liu T."/>
            <person name="Pan Y."/>
            <person name="Xia L."/>
            <person name="Li J."/>
            <person name="Zhao F."/>
            <person name="Cao W."/>
        </authorList>
    </citation>
    <scope>NUCLEOTIDE SEQUENCE</scope>
    <source>
        <strain evidence="1">Rsan-2018</strain>
        <tissue evidence="1">Larvae</tissue>
    </source>
</reference>
<gene>
    <name evidence="1" type="ORF">HPB52_001554</name>
</gene>
<reference evidence="1" key="1">
    <citation type="journal article" date="2020" name="Cell">
        <title>Large-Scale Comparative Analyses of Tick Genomes Elucidate Their Genetic Diversity and Vector Capacities.</title>
        <authorList>
            <consortium name="Tick Genome and Microbiome Consortium (TIGMIC)"/>
            <person name="Jia N."/>
            <person name="Wang J."/>
            <person name="Shi W."/>
            <person name="Du L."/>
            <person name="Sun Y."/>
            <person name="Zhan W."/>
            <person name="Jiang J.F."/>
            <person name="Wang Q."/>
            <person name="Zhang B."/>
            <person name="Ji P."/>
            <person name="Bell-Sakyi L."/>
            <person name="Cui X.M."/>
            <person name="Yuan T.T."/>
            <person name="Jiang B.G."/>
            <person name="Yang W.F."/>
            <person name="Lam T.T."/>
            <person name="Chang Q.C."/>
            <person name="Ding S.J."/>
            <person name="Wang X.J."/>
            <person name="Zhu J.G."/>
            <person name="Ruan X.D."/>
            <person name="Zhao L."/>
            <person name="Wei J.T."/>
            <person name="Ye R.Z."/>
            <person name="Que T.C."/>
            <person name="Du C.H."/>
            <person name="Zhou Y.H."/>
            <person name="Cheng J.X."/>
            <person name="Dai P.F."/>
            <person name="Guo W.B."/>
            <person name="Han X.H."/>
            <person name="Huang E.J."/>
            <person name="Li L.F."/>
            <person name="Wei W."/>
            <person name="Gao Y.C."/>
            <person name="Liu J.Z."/>
            <person name="Shao H.Z."/>
            <person name="Wang X."/>
            <person name="Wang C.C."/>
            <person name="Yang T.C."/>
            <person name="Huo Q.B."/>
            <person name="Li W."/>
            <person name="Chen H.Y."/>
            <person name="Chen S.E."/>
            <person name="Zhou L.G."/>
            <person name="Ni X.B."/>
            <person name="Tian J.H."/>
            <person name="Sheng Y."/>
            <person name="Liu T."/>
            <person name="Pan Y.S."/>
            <person name="Xia L.Y."/>
            <person name="Li J."/>
            <person name="Zhao F."/>
            <person name="Cao W.C."/>
        </authorList>
    </citation>
    <scope>NUCLEOTIDE SEQUENCE</scope>
    <source>
        <strain evidence="1">Rsan-2018</strain>
    </source>
</reference>
<dbReference type="AlphaFoldDB" id="A0A9D4SZF0"/>
<sequence>MTVARIPFLVITEVLIIIIDGVLDNLCYLTHGGSSETFTVNEAFPVESIVGRLQVVGNAGEPDGDIELRMADPEGSPLTLLPGTKSLVLRRKLDKEGRDGLRSVTTDVICSPRHTRKNDHLVWN</sequence>
<protein>
    <submittedName>
        <fullName evidence="1">Uncharacterized protein</fullName>
    </submittedName>
</protein>
<keyword evidence="2" id="KW-1185">Reference proteome</keyword>
<dbReference type="EMBL" id="JABSTV010001249">
    <property type="protein sequence ID" value="KAH7961078.1"/>
    <property type="molecule type" value="Genomic_DNA"/>
</dbReference>
<organism evidence="1 2">
    <name type="scientific">Rhipicephalus sanguineus</name>
    <name type="common">Brown dog tick</name>
    <name type="synonym">Ixodes sanguineus</name>
    <dbReference type="NCBI Taxonomy" id="34632"/>
    <lineage>
        <taxon>Eukaryota</taxon>
        <taxon>Metazoa</taxon>
        <taxon>Ecdysozoa</taxon>
        <taxon>Arthropoda</taxon>
        <taxon>Chelicerata</taxon>
        <taxon>Arachnida</taxon>
        <taxon>Acari</taxon>
        <taxon>Parasitiformes</taxon>
        <taxon>Ixodida</taxon>
        <taxon>Ixodoidea</taxon>
        <taxon>Ixodidae</taxon>
        <taxon>Rhipicephalinae</taxon>
        <taxon>Rhipicephalus</taxon>
        <taxon>Rhipicephalus</taxon>
    </lineage>
</organism>